<feature type="transmembrane region" description="Helical" evidence="6">
    <location>
        <begin position="221"/>
        <end position="243"/>
    </location>
</feature>
<feature type="transmembrane region" description="Helical" evidence="6">
    <location>
        <begin position="366"/>
        <end position="387"/>
    </location>
</feature>
<feature type="transmembrane region" description="Helical" evidence="6">
    <location>
        <begin position="452"/>
        <end position="472"/>
    </location>
</feature>
<dbReference type="RefSeq" id="WP_230738591.1">
    <property type="nucleotide sequence ID" value="NZ_JAJNDB010000006.1"/>
</dbReference>
<dbReference type="PANTHER" id="PTHR30250">
    <property type="entry name" value="PST FAMILY PREDICTED COLANIC ACID TRANSPORTER"/>
    <property type="match status" value="1"/>
</dbReference>
<feature type="transmembrane region" description="Helical" evidence="6">
    <location>
        <begin position="393"/>
        <end position="414"/>
    </location>
</feature>
<feature type="transmembrane region" description="Helical" evidence="6">
    <location>
        <begin position="121"/>
        <end position="143"/>
    </location>
</feature>
<evidence type="ECO:0000313" key="7">
    <source>
        <dbReference type="EMBL" id="MCD2196712.1"/>
    </source>
</evidence>
<keyword evidence="5 6" id="KW-0472">Membrane</keyword>
<evidence type="ECO:0000256" key="3">
    <source>
        <dbReference type="ARBA" id="ARBA00022692"/>
    </source>
</evidence>
<dbReference type="Pfam" id="PF13440">
    <property type="entry name" value="Polysacc_synt_3"/>
    <property type="match status" value="1"/>
</dbReference>
<reference evidence="7 8" key="1">
    <citation type="submission" date="2021-11" db="EMBL/GenBank/DDBJ databases">
        <title>Draft genome sequence of Actinomycetospora sp. SF1 isolated from the rhizosphere soil.</title>
        <authorList>
            <person name="Duangmal K."/>
            <person name="Chantavorakit T."/>
        </authorList>
    </citation>
    <scope>NUCLEOTIDE SEQUENCE [LARGE SCALE GENOMIC DNA]</scope>
    <source>
        <strain evidence="7 8">TBRC 5722</strain>
    </source>
</reference>
<comment type="subcellular location">
    <subcellularLocation>
        <location evidence="1">Cell membrane</location>
        <topology evidence="1">Multi-pass membrane protein</topology>
    </subcellularLocation>
</comment>
<feature type="transmembrane region" description="Helical" evidence="6">
    <location>
        <begin position="90"/>
        <end position="115"/>
    </location>
</feature>
<evidence type="ECO:0000256" key="2">
    <source>
        <dbReference type="ARBA" id="ARBA00022475"/>
    </source>
</evidence>
<feature type="transmembrane region" description="Helical" evidence="6">
    <location>
        <begin position="263"/>
        <end position="283"/>
    </location>
</feature>
<dbReference type="EMBL" id="JAJNDB010000006">
    <property type="protein sequence ID" value="MCD2196712.1"/>
    <property type="molecule type" value="Genomic_DNA"/>
</dbReference>
<keyword evidence="3 6" id="KW-0812">Transmembrane</keyword>
<dbReference type="Proteomes" id="UP001199469">
    <property type="component" value="Unassembled WGS sequence"/>
</dbReference>
<feature type="transmembrane region" description="Helical" evidence="6">
    <location>
        <begin position="181"/>
        <end position="200"/>
    </location>
</feature>
<feature type="transmembrane region" description="Helical" evidence="6">
    <location>
        <begin position="426"/>
        <end position="446"/>
    </location>
</feature>
<protein>
    <submittedName>
        <fullName evidence="7">Oligosaccharide flippase family protein</fullName>
    </submittedName>
</protein>
<feature type="transmembrane region" description="Helical" evidence="6">
    <location>
        <begin position="295"/>
        <end position="316"/>
    </location>
</feature>
<gene>
    <name evidence="7" type="ORF">LQ327_25400</name>
</gene>
<feature type="transmembrane region" description="Helical" evidence="6">
    <location>
        <begin position="12"/>
        <end position="38"/>
    </location>
</feature>
<feature type="transmembrane region" description="Helical" evidence="6">
    <location>
        <begin position="336"/>
        <end position="354"/>
    </location>
</feature>
<keyword evidence="8" id="KW-1185">Reference proteome</keyword>
<evidence type="ECO:0000313" key="8">
    <source>
        <dbReference type="Proteomes" id="UP001199469"/>
    </source>
</evidence>
<feature type="transmembrane region" description="Helical" evidence="6">
    <location>
        <begin position="155"/>
        <end position="175"/>
    </location>
</feature>
<proteinExistence type="predicted"/>
<evidence type="ECO:0000256" key="5">
    <source>
        <dbReference type="ARBA" id="ARBA00023136"/>
    </source>
</evidence>
<dbReference type="InterPro" id="IPR050833">
    <property type="entry name" value="Poly_Biosynth_Transport"/>
</dbReference>
<evidence type="ECO:0000256" key="6">
    <source>
        <dbReference type="SAM" id="Phobius"/>
    </source>
</evidence>
<name>A0ABS8PEM0_9PSEU</name>
<dbReference type="PANTHER" id="PTHR30250:SF11">
    <property type="entry name" value="O-ANTIGEN TRANSPORTER-RELATED"/>
    <property type="match status" value="1"/>
</dbReference>
<keyword evidence="2" id="KW-1003">Cell membrane</keyword>
<organism evidence="7 8">
    <name type="scientific">Actinomycetospora endophytica</name>
    <dbReference type="NCBI Taxonomy" id="2291215"/>
    <lineage>
        <taxon>Bacteria</taxon>
        <taxon>Bacillati</taxon>
        <taxon>Actinomycetota</taxon>
        <taxon>Actinomycetes</taxon>
        <taxon>Pseudonocardiales</taxon>
        <taxon>Pseudonocardiaceae</taxon>
        <taxon>Actinomycetospora</taxon>
    </lineage>
</organism>
<evidence type="ECO:0000256" key="4">
    <source>
        <dbReference type="ARBA" id="ARBA00022989"/>
    </source>
</evidence>
<comment type="caution">
    <text evidence="7">The sequence shown here is derived from an EMBL/GenBank/DDBJ whole genome shotgun (WGS) entry which is preliminary data.</text>
</comment>
<accession>A0ABS8PEM0</accession>
<sequence length="492" mass="49219">MRDLRGHQSAVTGTAVSMAAIALTAPLNYGFGLALAWLLPADEFGVVSVLLTVLLLATSILAAGFPWALARRVARDDDPASAAASFRAALLGNVGLGAVLAAGFAGVQLVTGAILPGAGPGLTLLVAVTIVLLALGQVLVGGLQGTRRFTAVSAVRIAEVVVKVAVGLGVVALVGAGVLGVGWALLIGAVAAAGTGWWMFRDRLPRLRGAVAGWREFAAAAPMAVATTGFGLIGTLDVLLLGVLGQGHGVTVAAVGSYQAAAILAKAPFLVGSALSDVVFPFVARARGAAEAHGWVVTGMRWVPLALVPMLLVLAVTPDSFIGRLFPAEYADAAGPTRVIALGAVGLIVGDMLLKALFARGLARAAAVRIPAAAVAEVATMAVLVPGHGATGAAAGFAVGAWVGVGVLGAVYLRQHPVGALPVRRALAWSASVGVLAGLLALAAASGRGPDLVVIAVALLVYVVLAVVLGAVPAQDVARVRGFLDGRRVQRV</sequence>
<evidence type="ECO:0000256" key="1">
    <source>
        <dbReference type="ARBA" id="ARBA00004651"/>
    </source>
</evidence>
<keyword evidence="4 6" id="KW-1133">Transmembrane helix</keyword>
<feature type="transmembrane region" description="Helical" evidence="6">
    <location>
        <begin position="44"/>
        <end position="69"/>
    </location>
</feature>